<dbReference type="Gene3D" id="1.10.630.10">
    <property type="entry name" value="Cytochrome P450"/>
    <property type="match status" value="1"/>
</dbReference>
<dbReference type="Pfam" id="PF00067">
    <property type="entry name" value="p450"/>
    <property type="match status" value="1"/>
</dbReference>
<dbReference type="GO" id="GO:0016705">
    <property type="term" value="F:oxidoreductase activity, acting on paired donors, with incorporation or reduction of molecular oxygen"/>
    <property type="evidence" value="ECO:0007669"/>
    <property type="project" value="InterPro"/>
</dbReference>
<keyword evidence="8" id="KW-0614">Plasmid</keyword>
<dbReference type="RefSeq" id="WP_012311574.1">
    <property type="nucleotide sequence ID" value="NC_010494.1"/>
</dbReference>
<protein>
    <submittedName>
        <fullName evidence="8">Putative fatty acid beta hydroxylase</fullName>
    </submittedName>
</protein>
<accession>A6YFN8</accession>
<comment type="similarity">
    <text evidence="2">Belongs to the cytochrome P450 family.</text>
</comment>
<name>A6YFN8_9MICC</name>
<evidence type="ECO:0000256" key="5">
    <source>
        <dbReference type="ARBA" id="ARBA00023002"/>
    </source>
</evidence>
<dbReference type="GO" id="GO:0005506">
    <property type="term" value="F:iron ion binding"/>
    <property type="evidence" value="ECO:0007669"/>
    <property type="project" value="InterPro"/>
</dbReference>
<keyword evidence="4" id="KW-0479">Metal-binding</keyword>
<dbReference type="InterPro" id="IPR036396">
    <property type="entry name" value="Cyt_P450_sf"/>
</dbReference>
<keyword evidence="3" id="KW-0349">Heme</keyword>
<organism evidence="8">
    <name type="scientific">Arthrobacter sp. AK-1</name>
    <dbReference type="NCBI Taxonomy" id="415095"/>
    <lineage>
        <taxon>Bacteria</taxon>
        <taxon>Bacillati</taxon>
        <taxon>Actinomycetota</taxon>
        <taxon>Actinomycetes</taxon>
        <taxon>Micrococcales</taxon>
        <taxon>Micrococcaceae</taxon>
        <taxon>Arthrobacter</taxon>
    </lineage>
</organism>
<sequence>MTVQLPDSSLALLREGYTFISSRCDRLGTDLFRTTLILRPVVCLRGAEAAEFFYGGGRFGRKAAMPRSAQHLLQDAGSVQSLQGSAHRRRKQLFLDLMTNESVERLGRAFDTEWHSARERWQDSGEVVLHDEVRRVLTATACHWAGVSADRATVSRRARELSLMIDKAGAVGPVNWYARWRRRSTEKWAGECISSIRRNGPAAASGSPAAVIAFHTDEHGNPLSAEVAAVELLNLLRPIVAVSRFMVFAAVALQQHPEWNDIVRKGQDADLDCFAQEVRRYYPFFPFVGGTARETLEWKGHTFKTGQWALFDLYGTNHDGRLWKDPESFNPARFRVWRPDPHTLVPQGAGDAAVGHRCPGEDITVDLIRRATRALAAESGISVPAQDLSIDLTRMPALPRSGFILSVGRASD</sequence>
<evidence type="ECO:0000256" key="1">
    <source>
        <dbReference type="ARBA" id="ARBA00001971"/>
    </source>
</evidence>
<dbReference type="InterPro" id="IPR001128">
    <property type="entry name" value="Cyt_P450"/>
</dbReference>
<evidence type="ECO:0000256" key="7">
    <source>
        <dbReference type="ARBA" id="ARBA00023033"/>
    </source>
</evidence>
<dbReference type="GO" id="GO:0004497">
    <property type="term" value="F:monooxygenase activity"/>
    <property type="evidence" value="ECO:0007669"/>
    <property type="project" value="UniProtKB-KW"/>
</dbReference>
<reference evidence="8" key="2">
    <citation type="journal article" date="2008" name="Plasmid">
        <title>Comparative analysis of eight Arthrobacter plasmids.</title>
        <authorList>
            <person name="Jerke K."/>
            <person name="Nakatsu C.H."/>
            <person name="Beasley F."/>
            <person name="Konopka A."/>
        </authorList>
    </citation>
    <scope>NUCLEOTIDE SEQUENCE</scope>
    <source>
        <strain evidence="8">AK-1</strain>
        <plasmid evidence="8">pSI-1</plasmid>
    </source>
</reference>
<dbReference type="PANTHER" id="PTHR24286:SF24">
    <property type="entry name" value="LANOSTEROL 14-ALPHA DEMETHYLASE"/>
    <property type="match status" value="1"/>
</dbReference>
<comment type="cofactor">
    <cofactor evidence="1">
        <name>heme</name>
        <dbReference type="ChEBI" id="CHEBI:30413"/>
    </cofactor>
</comment>
<dbReference type="GO" id="GO:0020037">
    <property type="term" value="F:heme binding"/>
    <property type="evidence" value="ECO:0007669"/>
    <property type="project" value="InterPro"/>
</dbReference>
<evidence type="ECO:0000313" key="8">
    <source>
        <dbReference type="EMBL" id="ABR67042.1"/>
    </source>
</evidence>
<dbReference type="AlphaFoldDB" id="A6YFN8"/>
<keyword evidence="6" id="KW-0408">Iron</keyword>
<keyword evidence="5" id="KW-0560">Oxidoreductase</keyword>
<geneLocation type="plasmid" evidence="8">
    <name>pSI-1</name>
</geneLocation>
<dbReference type="SUPFAM" id="SSF48264">
    <property type="entry name" value="Cytochrome P450"/>
    <property type="match status" value="1"/>
</dbReference>
<dbReference type="PANTHER" id="PTHR24286">
    <property type="entry name" value="CYTOCHROME P450 26"/>
    <property type="match status" value="1"/>
</dbReference>
<dbReference type="EMBL" id="EF495211">
    <property type="protein sequence ID" value="ABR67042.1"/>
    <property type="molecule type" value="Genomic_DNA"/>
</dbReference>
<proteinExistence type="inferred from homology"/>
<evidence type="ECO:0000256" key="2">
    <source>
        <dbReference type="ARBA" id="ARBA00010617"/>
    </source>
</evidence>
<keyword evidence="7" id="KW-0503">Monooxygenase</keyword>
<dbReference type="GO" id="GO:0016125">
    <property type="term" value="P:sterol metabolic process"/>
    <property type="evidence" value="ECO:0007669"/>
    <property type="project" value="TreeGrafter"/>
</dbReference>
<evidence type="ECO:0000256" key="6">
    <source>
        <dbReference type="ARBA" id="ARBA00023004"/>
    </source>
</evidence>
<reference evidence="8" key="1">
    <citation type="submission" date="2007-03" db="EMBL/GenBank/DDBJ databases">
        <authorList>
            <person name="Jerke K.H."/>
            <person name="Nakatsu C.H."/>
            <person name="Konopka A.E."/>
        </authorList>
    </citation>
    <scope>NUCLEOTIDE SEQUENCE</scope>
    <source>
        <strain evidence="8">AK-1</strain>
        <plasmid evidence="8">pSI-1</plasmid>
    </source>
</reference>
<evidence type="ECO:0000256" key="3">
    <source>
        <dbReference type="ARBA" id="ARBA00022617"/>
    </source>
</evidence>
<evidence type="ECO:0000256" key="4">
    <source>
        <dbReference type="ARBA" id="ARBA00022723"/>
    </source>
</evidence>
<dbReference type="CDD" id="cd11067">
    <property type="entry name" value="CYP152"/>
    <property type="match status" value="1"/>
</dbReference>